<dbReference type="PANTHER" id="PTHR34987">
    <property type="entry name" value="C, PUTATIVE (AFU_ORTHOLOGUE AFUA_3G02880)-RELATED"/>
    <property type="match status" value="1"/>
</dbReference>
<evidence type="ECO:0000313" key="2">
    <source>
        <dbReference type="EMBL" id="EJF61337.1"/>
    </source>
</evidence>
<accession>R7T290</accession>
<dbReference type="Pfam" id="PF17390">
    <property type="entry name" value="Bac_rhamnosid_C"/>
    <property type="match status" value="1"/>
</dbReference>
<dbReference type="HOGENOM" id="CLU_1732297_0_0_1"/>
<evidence type="ECO:0000259" key="1">
    <source>
        <dbReference type="Pfam" id="PF17390"/>
    </source>
</evidence>
<dbReference type="InterPro" id="IPR008928">
    <property type="entry name" value="6-hairpin_glycosidase_sf"/>
</dbReference>
<feature type="domain" description="Alpha-L-rhamnosidase C-terminal" evidence="1">
    <location>
        <begin position="47"/>
        <end position="110"/>
    </location>
</feature>
<dbReference type="EMBL" id="JH719410">
    <property type="protein sequence ID" value="EJF61337.1"/>
    <property type="molecule type" value="Genomic_DNA"/>
</dbReference>
<dbReference type="GeneID" id="18839106"/>
<dbReference type="KEGG" id="dsq:DICSQDRAFT_170100"/>
<proteinExistence type="predicted"/>
<sequence length="154" mass="16534">MTNSTFIEGYSTSGELHYAPYTNDPRISHAHGWERGPTSSLTTYVGGIQLVSAAGATWAIVPQVGDLTHVDAGFSTTLGRFSSKWFTDGSVFRLEISTPKGTTGTVGIPFPGNRTTATLIRADRPGVRVTADDLGRYWITDLAGGDHQFVVVGW</sequence>
<dbReference type="GO" id="GO:0005975">
    <property type="term" value="P:carbohydrate metabolic process"/>
    <property type="evidence" value="ECO:0007669"/>
    <property type="project" value="InterPro"/>
</dbReference>
<dbReference type="InterPro" id="IPR035398">
    <property type="entry name" value="Bac_rhamnosid_C"/>
</dbReference>
<name>R7T290_DICSQ</name>
<protein>
    <recommendedName>
        <fullName evidence="1">Alpha-L-rhamnosidase C-terminal domain-containing protein</fullName>
    </recommendedName>
</protein>
<dbReference type="OrthoDB" id="10036721at2759"/>
<dbReference type="PANTHER" id="PTHR34987:SF6">
    <property type="entry name" value="ALPHA-L-RHAMNOSIDASE SIX-HAIRPIN GLYCOSIDASE DOMAIN-CONTAINING PROTEIN"/>
    <property type="match status" value="1"/>
</dbReference>
<dbReference type="Gene3D" id="2.60.420.10">
    <property type="entry name" value="Maltose phosphorylase, domain 3"/>
    <property type="match status" value="1"/>
</dbReference>
<gene>
    <name evidence="2" type="ORF">DICSQDRAFT_170100</name>
</gene>
<organism evidence="2 3">
    <name type="scientific">Dichomitus squalens (strain LYAD-421)</name>
    <name type="common">Western red white-rot fungus</name>
    <dbReference type="NCBI Taxonomy" id="732165"/>
    <lineage>
        <taxon>Eukaryota</taxon>
        <taxon>Fungi</taxon>
        <taxon>Dikarya</taxon>
        <taxon>Basidiomycota</taxon>
        <taxon>Agaricomycotina</taxon>
        <taxon>Agaricomycetes</taxon>
        <taxon>Polyporales</taxon>
        <taxon>Polyporaceae</taxon>
        <taxon>Dichomitus</taxon>
    </lineage>
</organism>
<reference evidence="2 3" key="1">
    <citation type="journal article" date="2012" name="Science">
        <title>The Paleozoic origin of enzymatic lignin decomposition reconstructed from 31 fungal genomes.</title>
        <authorList>
            <person name="Floudas D."/>
            <person name="Binder M."/>
            <person name="Riley R."/>
            <person name="Barry K."/>
            <person name="Blanchette R.A."/>
            <person name="Henrissat B."/>
            <person name="Martinez A.T."/>
            <person name="Otillar R."/>
            <person name="Spatafora J.W."/>
            <person name="Yadav J.S."/>
            <person name="Aerts A."/>
            <person name="Benoit I."/>
            <person name="Boyd A."/>
            <person name="Carlson A."/>
            <person name="Copeland A."/>
            <person name="Coutinho P.M."/>
            <person name="de Vries R.P."/>
            <person name="Ferreira P."/>
            <person name="Findley K."/>
            <person name="Foster B."/>
            <person name="Gaskell J."/>
            <person name="Glotzer D."/>
            <person name="Gorecki P."/>
            <person name="Heitman J."/>
            <person name="Hesse C."/>
            <person name="Hori C."/>
            <person name="Igarashi K."/>
            <person name="Jurgens J.A."/>
            <person name="Kallen N."/>
            <person name="Kersten P."/>
            <person name="Kohler A."/>
            <person name="Kuees U."/>
            <person name="Kumar T.K.A."/>
            <person name="Kuo A."/>
            <person name="LaButti K."/>
            <person name="Larrondo L.F."/>
            <person name="Lindquist E."/>
            <person name="Ling A."/>
            <person name="Lombard V."/>
            <person name="Lucas S."/>
            <person name="Lundell T."/>
            <person name="Martin R."/>
            <person name="McLaughlin D.J."/>
            <person name="Morgenstern I."/>
            <person name="Morin E."/>
            <person name="Murat C."/>
            <person name="Nagy L.G."/>
            <person name="Nolan M."/>
            <person name="Ohm R.A."/>
            <person name="Patyshakuliyeva A."/>
            <person name="Rokas A."/>
            <person name="Ruiz-Duenas F.J."/>
            <person name="Sabat G."/>
            <person name="Salamov A."/>
            <person name="Samejima M."/>
            <person name="Schmutz J."/>
            <person name="Slot J.C."/>
            <person name="St John F."/>
            <person name="Stenlid J."/>
            <person name="Sun H."/>
            <person name="Sun S."/>
            <person name="Syed K."/>
            <person name="Tsang A."/>
            <person name="Wiebenga A."/>
            <person name="Young D."/>
            <person name="Pisabarro A."/>
            <person name="Eastwood D.C."/>
            <person name="Martin F."/>
            <person name="Cullen D."/>
            <person name="Grigoriev I.V."/>
            <person name="Hibbett D.S."/>
        </authorList>
    </citation>
    <scope>NUCLEOTIDE SEQUENCE [LARGE SCALE GENOMIC DNA]</scope>
    <source>
        <strain evidence="2 3">LYAD-421 SS1</strain>
    </source>
</reference>
<dbReference type="RefSeq" id="XP_007365782.1">
    <property type="nucleotide sequence ID" value="XM_007365720.1"/>
</dbReference>
<evidence type="ECO:0000313" key="3">
    <source>
        <dbReference type="Proteomes" id="UP000053319"/>
    </source>
</evidence>
<dbReference type="AlphaFoldDB" id="R7T290"/>
<dbReference type="SUPFAM" id="SSF48208">
    <property type="entry name" value="Six-hairpin glycosidases"/>
    <property type="match status" value="1"/>
</dbReference>
<dbReference type="Proteomes" id="UP000053319">
    <property type="component" value="Unassembled WGS sequence"/>
</dbReference>